<dbReference type="KEGG" id="gtt:GUITHDRAFT_71148"/>
<dbReference type="AlphaFoldDB" id="L1JAJ1"/>
<gene>
    <name evidence="1" type="ORF">GUITHDRAFT_71148</name>
</gene>
<dbReference type="SUPFAM" id="SSF54427">
    <property type="entry name" value="NTF2-like"/>
    <property type="match status" value="1"/>
</dbReference>
<dbReference type="RefSeq" id="XP_005832526.1">
    <property type="nucleotide sequence ID" value="XM_005832469.1"/>
</dbReference>
<dbReference type="STRING" id="905079.L1JAJ1"/>
<dbReference type="InterPro" id="IPR032710">
    <property type="entry name" value="NTF2-like_dom_sf"/>
</dbReference>
<dbReference type="HOGENOM" id="CLU_096624_1_0_1"/>
<dbReference type="EMBL" id="JH992998">
    <property type="protein sequence ID" value="EKX45546.1"/>
    <property type="molecule type" value="Genomic_DNA"/>
</dbReference>
<dbReference type="Pfam" id="PF10184">
    <property type="entry name" value="DUF2358"/>
    <property type="match status" value="1"/>
</dbReference>
<sequence>MVSAWSSDVPARSQYYVTGNLTRSIYRDDCRFKDPTTDVRGLKRYILAVQNLFADPKDSKVTLYSVTPIEDNKILAKWSLQGSLKLPWKPYIEPYDGTTTYWIDNEGLIEFHDETWLVRVDS</sequence>
<accession>L1JAJ1</accession>
<evidence type="ECO:0000313" key="2">
    <source>
        <dbReference type="EnsemblProtists" id="EKX45546"/>
    </source>
</evidence>
<reference evidence="1 3" key="1">
    <citation type="journal article" date="2012" name="Nature">
        <title>Algal genomes reveal evolutionary mosaicism and the fate of nucleomorphs.</title>
        <authorList>
            <consortium name="DOE Joint Genome Institute"/>
            <person name="Curtis B.A."/>
            <person name="Tanifuji G."/>
            <person name="Burki F."/>
            <person name="Gruber A."/>
            <person name="Irimia M."/>
            <person name="Maruyama S."/>
            <person name="Arias M.C."/>
            <person name="Ball S.G."/>
            <person name="Gile G.H."/>
            <person name="Hirakawa Y."/>
            <person name="Hopkins J.F."/>
            <person name="Kuo A."/>
            <person name="Rensing S.A."/>
            <person name="Schmutz J."/>
            <person name="Symeonidi A."/>
            <person name="Elias M."/>
            <person name="Eveleigh R.J."/>
            <person name="Herman E.K."/>
            <person name="Klute M.J."/>
            <person name="Nakayama T."/>
            <person name="Obornik M."/>
            <person name="Reyes-Prieto A."/>
            <person name="Armbrust E.V."/>
            <person name="Aves S.J."/>
            <person name="Beiko R.G."/>
            <person name="Coutinho P."/>
            <person name="Dacks J.B."/>
            <person name="Durnford D.G."/>
            <person name="Fast N.M."/>
            <person name="Green B.R."/>
            <person name="Grisdale C.J."/>
            <person name="Hempel F."/>
            <person name="Henrissat B."/>
            <person name="Hoppner M.P."/>
            <person name="Ishida K."/>
            <person name="Kim E."/>
            <person name="Koreny L."/>
            <person name="Kroth P.G."/>
            <person name="Liu Y."/>
            <person name="Malik S.B."/>
            <person name="Maier U.G."/>
            <person name="McRose D."/>
            <person name="Mock T."/>
            <person name="Neilson J.A."/>
            <person name="Onodera N.T."/>
            <person name="Poole A.M."/>
            <person name="Pritham E.J."/>
            <person name="Richards T.A."/>
            <person name="Rocap G."/>
            <person name="Roy S.W."/>
            <person name="Sarai C."/>
            <person name="Schaack S."/>
            <person name="Shirato S."/>
            <person name="Slamovits C.H."/>
            <person name="Spencer D.F."/>
            <person name="Suzuki S."/>
            <person name="Worden A.Z."/>
            <person name="Zauner S."/>
            <person name="Barry K."/>
            <person name="Bell C."/>
            <person name="Bharti A.K."/>
            <person name="Crow J.A."/>
            <person name="Grimwood J."/>
            <person name="Kramer R."/>
            <person name="Lindquist E."/>
            <person name="Lucas S."/>
            <person name="Salamov A."/>
            <person name="McFadden G.I."/>
            <person name="Lane C.E."/>
            <person name="Keeling P.J."/>
            <person name="Gray M.W."/>
            <person name="Grigoriev I.V."/>
            <person name="Archibald J.M."/>
        </authorList>
    </citation>
    <scope>NUCLEOTIDE SEQUENCE</scope>
    <source>
        <strain evidence="1 3">CCMP2712</strain>
    </source>
</reference>
<organism evidence="1">
    <name type="scientific">Guillardia theta (strain CCMP2712)</name>
    <name type="common">Cryptophyte</name>
    <dbReference type="NCBI Taxonomy" id="905079"/>
    <lineage>
        <taxon>Eukaryota</taxon>
        <taxon>Cryptophyceae</taxon>
        <taxon>Pyrenomonadales</taxon>
        <taxon>Geminigeraceae</taxon>
        <taxon>Guillardia</taxon>
    </lineage>
</organism>
<dbReference type="InterPro" id="IPR018790">
    <property type="entry name" value="DUF2358"/>
</dbReference>
<dbReference type="PANTHER" id="PTHR34123:SF3">
    <property type="entry name" value="SNOAL-LIKE DOMAIN-CONTAINING PROTEIN"/>
    <property type="match status" value="1"/>
</dbReference>
<evidence type="ECO:0000313" key="1">
    <source>
        <dbReference type="EMBL" id="EKX45546.1"/>
    </source>
</evidence>
<dbReference type="OrthoDB" id="348976at2759"/>
<dbReference type="PaxDb" id="55529-EKX45546"/>
<dbReference type="GeneID" id="17302240"/>
<evidence type="ECO:0000313" key="3">
    <source>
        <dbReference type="Proteomes" id="UP000011087"/>
    </source>
</evidence>
<reference evidence="3" key="2">
    <citation type="submission" date="2012-11" db="EMBL/GenBank/DDBJ databases">
        <authorList>
            <person name="Kuo A."/>
            <person name="Curtis B.A."/>
            <person name="Tanifuji G."/>
            <person name="Burki F."/>
            <person name="Gruber A."/>
            <person name="Irimia M."/>
            <person name="Maruyama S."/>
            <person name="Arias M.C."/>
            <person name="Ball S.G."/>
            <person name="Gile G.H."/>
            <person name="Hirakawa Y."/>
            <person name="Hopkins J.F."/>
            <person name="Rensing S.A."/>
            <person name="Schmutz J."/>
            <person name="Symeonidi A."/>
            <person name="Elias M."/>
            <person name="Eveleigh R.J."/>
            <person name="Herman E.K."/>
            <person name="Klute M.J."/>
            <person name="Nakayama T."/>
            <person name="Obornik M."/>
            <person name="Reyes-Prieto A."/>
            <person name="Armbrust E.V."/>
            <person name="Aves S.J."/>
            <person name="Beiko R.G."/>
            <person name="Coutinho P."/>
            <person name="Dacks J.B."/>
            <person name="Durnford D.G."/>
            <person name="Fast N.M."/>
            <person name="Green B.R."/>
            <person name="Grisdale C."/>
            <person name="Hempe F."/>
            <person name="Henrissat B."/>
            <person name="Hoppner M.P."/>
            <person name="Ishida K.-I."/>
            <person name="Kim E."/>
            <person name="Koreny L."/>
            <person name="Kroth P.G."/>
            <person name="Liu Y."/>
            <person name="Malik S.-B."/>
            <person name="Maier U.G."/>
            <person name="McRose D."/>
            <person name="Mock T."/>
            <person name="Neilson J.A."/>
            <person name="Onodera N.T."/>
            <person name="Poole A.M."/>
            <person name="Pritham E.J."/>
            <person name="Richards T.A."/>
            <person name="Rocap G."/>
            <person name="Roy S.W."/>
            <person name="Sarai C."/>
            <person name="Schaack S."/>
            <person name="Shirato S."/>
            <person name="Slamovits C.H."/>
            <person name="Spencer D.F."/>
            <person name="Suzuki S."/>
            <person name="Worden A.Z."/>
            <person name="Zauner S."/>
            <person name="Barry K."/>
            <person name="Bell C."/>
            <person name="Bharti A.K."/>
            <person name="Crow J.A."/>
            <person name="Grimwood J."/>
            <person name="Kramer R."/>
            <person name="Lindquist E."/>
            <person name="Lucas S."/>
            <person name="Salamov A."/>
            <person name="McFadden G.I."/>
            <person name="Lane C.E."/>
            <person name="Keeling P.J."/>
            <person name="Gray M.W."/>
            <person name="Grigoriev I.V."/>
            <person name="Archibald J.M."/>
        </authorList>
    </citation>
    <scope>NUCLEOTIDE SEQUENCE</scope>
    <source>
        <strain evidence="3">CCMP2712</strain>
    </source>
</reference>
<proteinExistence type="predicted"/>
<dbReference type="PANTHER" id="PTHR34123">
    <property type="entry name" value="OS04G0578200 PROTEIN"/>
    <property type="match status" value="1"/>
</dbReference>
<reference evidence="2" key="3">
    <citation type="submission" date="2016-03" db="UniProtKB">
        <authorList>
            <consortium name="EnsemblProtists"/>
        </authorList>
    </citation>
    <scope>IDENTIFICATION</scope>
</reference>
<dbReference type="EnsemblProtists" id="EKX45546">
    <property type="protein sequence ID" value="EKX45546"/>
    <property type="gene ID" value="GUITHDRAFT_71148"/>
</dbReference>
<dbReference type="OMA" id="WNPHILP"/>
<dbReference type="eggNOG" id="ENOG502S5BV">
    <property type="taxonomic scope" value="Eukaryota"/>
</dbReference>
<name>L1JAJ1_GUITC</name>
<protein>
    <submittedName>
        <fullName evidence="1 2">Uncharacterized protein</fullName>
    </submittedName>
</protein>
<dbReference type="Proteomes" id="UP000011087">
    <property type="component" value="Unassembled WGS sequence"/>
</dbReference>
<keyword evidence="3" id="KW-1185">Reference proteome</keyword>